<protein>
    <submittedName>
        <fullName evidence="3">Uncharacterized protein</fullName>
    </submittedName>
</protein>
<evidence type="ECO:0000256" key="2">
    <source>
        <dbReference type="SAM" id="Phobius"/>
    </source>
</evidence>
<comment type="caution">
    <text evidence="3">The sequence shown here is derived from an EMBL/GenBank/DDBJ whole genome shotgun (WGS) entry which is preliminary data.</text>
</comment>
<keyword evidence="2" id="KW-0472">Membrane</keyword>
<proteinExistence type="predicted"/>
<gene>
    <name evidence="3" type="ORF">CEXT_507511</name>
</gene>
<name>A0AAV4V179_CAEEX</name>
<keyword evidence="4" id="KW-1185">Reference proteome</keyword>
<keyword evidence="2" id="KW-1133">Transmembrane helix</keyword>
<dbReference type="Proteomes" id="UP001054945">
    <property type="component" value="Unassembled WGS sequence"/>
</dbReference>
<evidence type="ECO:0000313" key="4">
    <source>
        <dbReference type="Proteomes" id="UP001054945"/>
    </source>
</evidence>
<sequence>MSSDEGTERNQDSSTLQATHLSNQHKSGSEYQQPAHWTSGWLISSVFNWLAVVVCFRFIGILLGKCTGMMESLDAVLPGSFIREESVSVF</sequence>
<feature type="compositionally biased region" description="Polar residues" evidence="1">
    <location>
        <begin position="12"/>
        <end position="31"/>
    </location>
</feature>
<feature type="compositionally biased region" description="Basic and acidic residues" evidence="1">
    <location>
        <begin position="1"/>
        <end position="11"/>
    </location>
</feature>
<reference evidence="3 4" key="1">
    <citation type="submission" date="2021-06" db="EMBL/GenBank/DDBJ databases">
        <title>Caerostris extrusa draft genome.</title>
        <authorList>
            <person name="Kono N."/>
            <person name="Arakawa K."/>
        </authorList>
    </citation>
    <scope>NUCLEOTIDE SEQUENCE [LARGE SCALE GENOMIC DNA]</scope>
</reference>
<keyword evidence="2" id="KW-0812">Transmembrane</keyword>
<evidence type="ECO:0000313" key="3">
    <source>
        <dbReference type="EMBL" id="GIY63896.1"/>
    </source>
</evidence>
<dbReference type="EMBL" id="BPLR01013799">
    <property type="protein sequence ID" value="GIY63896.1"/>
    <property type="molecule type" value="Genomic_DNA"/>
</dbReference>
<feature type="region of interest" description="Disordered" evidence="1">
    <location>
        <begin position="1"/>
        <end position="31"/>
    </location>
</feature>
<evidence type="ECO:0000256" key="1">
    <source>
        <dbReference type="SAM" id="MobiDB-lite"/>
    </source>
</evidence>
<organism evidence="3 4">
    <name type="scientific">Caerostris extrusa</name>
    <name type="common">Bark spider</name>
    <name type="synonym">Caerostris bankana</name>
    <dbReference type="NCBI Taxonomy" id="172846"/>
    <lineage>
        <taxon>Eukaryota</taxon>
        <taxon>Metazoa</taxon>
        <taxon>Ecdysozoa</taxon>
        <taxon>Arthropoda</taxon>
        <taxon>Chelicerata</taxon>
        <taxon>Arachnida</taxon>
        <taxon>Araneae</taxon>
        <taxon>Araneomorphae</taxon>
        <taxon>Entelegynae</taxon>
        <taxon>Araneoidea</taxon>
        <taxon>Araneidae</taxon>
        <taxon>Caerostris</taxon>
    </lineage>
</organism>
<feature type="transmembrane region" description="Helical" evidence="2">
    <location>
        <begin position="41"/>
        <end position="63"/>
    </location>
</feature>
<accession>A0AAV4V179</accession>
<dbReference type="AlphaFoldDB" id="A0AAV4V179"/>